<keyword evidence="1 4" id="KW-0378">Hydrolase</keyword>
<dbReference type="SUPFAM" id="SSF53474">
    <property type="entry name" value="alpha/beta-Hydrolases"/>
    <property type="match status" value="1"/>
</dbReference>
<evidence type="ECO:0000313" key="4">
    <source>
        <dbReference type="EMBL" id="MDY0393409.1"/>
    </source>
</evidence>
<feature type="domain" description="Peptidase S9 prolyl oligopeptidase catalytic" evidence="3">
    <location>
        <begin position="318"/>
        <end position="429"/>
    </location>
</feature>
<dbReference type="PANTHER" id="PTHR42776:SF27">
    <property type="entry name" value="DIPEPTIDYL PEPTIDASE FAMILY MEMBER 6"/>
    <property type="match status" value="1"/>
</dbReference>
<keyword evidence="2" id="KW-0645">Protease</keyword>
<dbReference type="InterPro" id="IPR001375">
    <property type="entry name" value="Peptidase_S9_cat"/>
</dbReference>
<dbReference type="InterPro" id="IPR002470">
    <property type="entry name" value="Peptidase_S9A"/>
</dbReference>
<dbReference type="InterPro" id="IPR011042">
    <property type="entry name" value="6-blade_b-propeller_TolB-like"/>
</dbReference>
<reference evidence="4 5" key="1">
    <citation type="submission" date="2023-10" db="EMBL/GenBank/DDBJ databases">
        <title>Virgibacillus halophilus 5B73C genome.</title>
        <authorList>
            <person name="Miliotis G."/>
            <person name="Sengupta P."/>
            <person name="Hameed A."/>
            <person name="Chuvochina M."/>
            <person name="Mcdonagh F."/>
            <person name="Simpson A.C."/>
            <person name="Singh N.K."/>
            <person name="Rekha P.D."/>
            <person name="Raman K."/>
            <person name="Hugenholtz P."/>
            <person name="Venkateswaran K."/>
        </authorList>
    </citation>
    <scope>NUCLEOTIDE SEQUENCE [LARGE SCALE GENOMIC DNA]</scope>
    <source>
        <strain evidence="4 5">5B73C</strain>
    </source>
</reference>
<comment type="caution">
    <text evidence="4">The sequence shown here is derived from an EMBL/GenBank/DDBJ whole genome shotgun (WGS) entry which is preliminary data.</text>
</comment>
<dbReference type="Pfam" id="PF00326">
    <property type="entry name" value="Peptidase_S9"/>
    <property type="match status" value="1"/>
</dbReference>
<keyword evidence="2" id="KW-0720">Serine protease</keyword>
<dbReference type="SUPFAM" id="SSF69304">
    <property type="entry name" value="Tricorn protease N-terminal domain"/>
    <property type="match status" value="1"/>
</dbReference>
<sequence length="443" mass="49910">MVVGVDNHGDERQQLYLINQDGDIEELVISKKHFHRFGGWSSDEKKIVFSSNRRHPGYFDLYVADVTTKSVTKLLDIDKNCAPICWINDDRQLLLSIPKTNIDNDLFVYDLTMKKLTCLTGAFERSARYQSAQVTADGGMMYVLTDIGQDTLGIFQKNLRKDGPFQRLMTDASCDIEEIKLAPDEKSIAFTVNKGGVSTLGCFHLENQQTNEITDVPKGVYRSIAWLNAEELIIAVKGAAVPGDIWKVDISNAKSERLTFVGENKMLEKEWVEPALCTYQSFDGLTVPYFLYQQGEAKAAVVYVHGGPESQIRSEYNPVIQYLAANGFAVVAPNVRGSMGYGREYVQLDDVRKRMDSVADLNWLAKDLIETHHIDPGKIGIMGRSYGGFMVLAAMTHYPDVWSAGVDIVGISHFRTFLENTGEWRRKLREFEYGSLEKDATFF</sequence>
<keyword evidence="5" id="KW-1185">Reference proteome</keyword>
<dbReference type="InterPro" id="IPR029058">
    <property type="entry name" value="AB_hydrolase_fold"/>
</dbReference>
<gene>
    <name evidence="4" type="ORF">RWE15_01905</name>
</gene>
<accession>A0ABU5C2F5</accession>
<dbReference type="EMBL" id="JAWDIP010000003">
    <property type="protein sequence ID" value="MDY0393409.1"/>
    <property type="molecule type" value="Genomic_DNA"/>
</dbReference>
<dbReference type="InterPro" id="IPR011659">
    <property type="entry name" value="WD40"/>
</dbReference>
<dbReference type="GO" id="GO:0016787">
    <property type="term" value="F:hydrolase activity"/>
    <property type="evidence" value="ECO:0007669"/>
    <property type="project" value="UniProtKB-KW"/>
</dbReference>
<proteinExistence type="predicted"/>
<evidence type="ECO:0000256" key="2">
    <source>
        <dbReference type="ARBA" id="ARBA00022825"/>
    </source>
</evidence>
<dbReference type="PANTHER" id="PTHR42776">
    <property type="entry name" value="SERINE PEPTIDASE S9 FAMILY MEMBER"/>
    <property type="match status" value="1"/>
</dbReference>
<evidence type="ECO:0000313" key="5">
    <source>
        <dbReference type="Proteomes" id="UP001281447"/>
    </source>
</evidence>
<dbReference type="Gene3D" id="2.120.10.30">
    <property type="entry name" value="TolB, C-terminal domain"/>
    <property type="match status" value="1"/>
</dbReference>
<dbReference type="PRINTS" id="PR00862">
    <property type="entry name" value="PROLIGOPTASE"/>
</dbReference>
<organism evidence="4 5">
    <name type="scientific">Tigheibacillus halophilus</name>
    <dbReference type="NCBI Taxonomy" id="361280"/>
    <lineage>
        <taxon>Bacteria</taxon>
        <taxon>Bacillati</taxon>
        <taxon>Bacillota</taxon>
        <taxon>Bacilli</taxon>
        <taxon>Bacillales</taxon>
        <taxon>Bacillaceae</taxon>
        <taxon>Tigheibacillus</taxon>
    </lineage>
</organism>
<dbReference type="Proteomes" id="UP001281447">
    <property type="component" value="Unassembled WGS sequence"/>
</dbReference>
<evidence type="ECO:0000259" key="3">
    <source>
        <dbReference type="Pfam" id="PF00326"/>
    </source>
</evidence>
<dbReference type="Gene3D" id="3.40.50.1820">
    <property type="entry name" value="alpha/beta hydrolase"/>
    <property type="match status" value="1"/>
</dbReference>
<dbReference type="Pfam" id="PF07676">
    <property type="entry name" value="PD40"/>
    <property type="match status" value="1"/>
</dbReference>
<name>A0ABU5C2F5_9BACI</name>
<evidence type="ECO:0000256" key="1">
    <source>
        <dbReference type="ARBA" id="ARBA00022801"/>
    </source>
</evidence>
<protein>
    <submittedName>
        <fullName evidence="4">Alpha/beta fold hydrolase</fullName>
    </submittedName>
</protein>